<proteinExistence type="predicted"/>
<name>A0AAE0S5P8_9BIVA</name>
<dbReference type="PROSITE" id="PS50092">
    <property type="entry name" value="TSP1"/>
    <property type="match status" value="3"/>
</dbReference>
<dbReference type="Gene3D" id="2.20.100.10">
    <property type="entry name" value="Thrombospondin type-1 (TSP1) repeat"/>
    <property type="match status" value="3"/>
</dbReference>
<reference evidence="6" key="3">
    <citation type="submission" date="2023-05" db="EMBL/GenBank/DDBJ databases">
        <authorList>
            <person name="Smith C.H."/>
        </authorList>
    </citation>
    <scope>NUCLEOTIDE SEQUENCE</scope>
    <source>
        <strain evidence="6">CHS0354</strain>
        <tissue evidence="6">Mantle</tissue>
    </source>
</reference>
<evidence type="ECO:0000256" key="3">
    <source>
        <dbReference type="ARBA" id="ARBA00022729"/>
    </source>
</evidence>
<dbReference type="PANTHER" id="PTHR22906">
    <property type="entry name" value="PROPERDIN"/>
    <property type="match status" value="1"/>
</dbReference>
<comment type="subcellular location">
    <subcellularLocation>
        <location evidence="1">Secreted</location>
    </subcellularLocation>
</comment>
<dbReference type="FunFam" id="2.20.100.10:FF:000002">
    <property type="entry name" value="Unc-5 netrin receptor C"/>
    <property type="match status" value="1"/>
</dbReference>
<dbReference type="InterPro" id="IPR036383">
    <property type="entry name" value="TSP1_rpt_sf"/>
</dbReference>
<keyword evidence="3" id="KW-0732">Signal</keyword>
<dbReference type="SMART" id="SM00209">
    <property type="entry name" value="TSP1"/>
    <property type="match status" value="3"/>
</dbReference>
<dbReference type="AlphaFoldDB" id="A0AAE0S5P8"/>
<evidence type="ECO:0000256" key="4">
    <source>
        <dbReference type="ARBA" id="ARBA00022737"/>
    </source>
</evidence>
<dbReference type="Pfam" id="PF00090">
    <property type="entry name" value="TSP_1"/>
    <property type="match status" value="3"/>
</dbReference>
<sequence length="280" mass="30936">MLVNIFIPYLFLEDPMPSHWSIWSSCTTTCGNGESVRHWICSNQIQIPLFGKGSTCTPHSERQTCSPGSCPIDGHWGRWSEWSMCPVTCGGHSQNRHRECNNPSPNNGGRQCEGSNMDNRQCPLSACHVDGHWSGWSKFSKCTVSCGLGTQMRSRLCSNPAPRNGGLDCLGSSMEAIICSFPACVPEPRVCDKIRLLSSISHNNSISQNGDTSCTDRSYHSSRALIQELCNAPFTSLHFGSQNIYNETLLYLSAIIISSINSYRNNDAHSSREPMGYCEL</sequence>
<comment type="caution">
    <text evidence="6">The sequence shown here is derived from an EMBL/GenBank/DDBJ whole genome shotgun (WGS) entry which is preliminary data.</text>
</comment>
<dbReference type="FunFam" id="2.20.100.10:FF:000001">
    <property type="entry name" value="semaphorin-5A isoform X1"/>
    <property type="match status" value="1"/>
</dbReference>
<evidence type="ECO:0008006" key="8">
    <source>
        <dbReference type="Google" id="ProtNLM"/>
    </source>
</evidence>
<evidence type="ECO:0000256" key="2">
    <source>
        <dbReference type="ARBA" id="ARBA00022525"/>
    </source>
</evidence>
<evidence type="ECO:0000256" key="1">
    <source>
        <dbReference type="ARBA" id="ARBA00004613"/>
    </source>
</evidence>
<dbReference type="EMBL" id="JAEAOA010001233">
    <property type="protein sequence ID" value="KAK3585708.1"/>
    <property type="molecule type" value="Genomic_DNA"/>
</dbReference>
<gene>
    <name evidence="6" type="ORF">CHS0354_020275</name>
</gene>
<dbReference type="PRINTS" id="PR01705">
    <property type="entry name" value="TSP1REPEAT"/>
</dbReference>
<reference evidence="6" key="2">
    <citation type="journal article" date="2021" name="Genome Biol. Evol.">
        <title>Developing a high-quality reference genome for a parasitic bivalve with doubly uniparental inheritance (Bivalvia: Unionida).</title>
        <authorList>
            <person name="Smith C.H."/>
        </authorList>
    </citation>
    <scope>NUCLEOTIDE SEQUENCE</scope>
    <source>
        <strain evidence="6">CHS0354</strain>
        <tissue evidence="6">Mantle</tissue>
    </source>
</reference>
<evidence type="ECO:0000313" key="6">
    <source>
        <dbReference type="EMBL" id="KAK3585708.1"/>
    </source>
</evidence>
<accession>A0AAE0S5P8</accession>
<keyword evidence="5" id="KW-1015">Disulfide bond</keyword>
<protein>
    <recommendedName>
        <fullName evidence="8">Coadhesin</fullName>
    </recommendedName>
</protein>
<evidence type="ECO:0000313" key="7">
    <source>
        <dbReference type="Proteomes" id="UP001195483"/>
    </source>
</evidence>
<keyword evidence="4" id="KW-0677">Repeat</keyword>
<keyword evidence="2" id="KW-0964">Secreted</keyword>
<keyword evidence="7" id="KW-1185">Reference proteome</keyword>
<dbReference type="PANTHER" id="PTHR22906:SF43">
    <property type="entry name" value="PROPERDIN"/>
    <property type="match status" value="1"/>
</dbReference>
<dbReference type="InterPro" id="IPR000884">
    <property type="entry name" value="TSP1_rpt"/>
</dbReference>
<reference evidence="6" key="1">
    <citation type="journal article" date="2021" name="Genome Biol. Evol.">
        <title>A High-Quality Reference Genome for a Parasitic Bivalve with Doubly Uniparental Inheritance (Bivalvia: Unionida).</title>
        <authorList>
            <person name="Smith C.H."/>
        </authorList>
    </citation>
    <scope>NUCLEOTIDE SEQUENCE</scope>
    <source>
        <strain evidence="6">CHS0354</strain>
    </source>
</reference>
<dbReference type="InterPro" id="IPR052065">
    <property type="entry name" value="Compl_asym_regulator"/>
</dbReference>
<evidence type="ECO:0000256" key="5">
    <source>
        <dbReference type="ARBA" id="ARBA00023157"/>
    </source>
</evidence>
<organism evidence="6 7">
    <name type="scientific">Potamilus streckersoni</name>
    <dbReference type="NCBI Taxonomy" id="2493646"/>
    <lineage>
        <taxon>Eukaryota</taxon>
        <taxon>Metazoa</taxon>
        <taxon>Spiralia</taxon>
        <taxon>Lophotrochozoa</taxon>
        <taxon>Mollusca</taxon>
        <taxon>Bivalvia</taxon>
        <taxon>Autobranchia</taxon>
        <taxon>Heteroconchia</taxon>
        <taxon>Palaeoheterodonta</taxon>
        <taxon>Unionida</taxon>
        <taxon>Unionoidea</taxon>
        <taxon>Unionidae</taxon>
        <taxon>Ambleminae</taxon>
        <taxon>Lampsilini</taxon>
        <taxon>Potamilus</taxon>
    </lineage>
</organism>
<dbReference type="SUPFAM" id="SSF82895">
    <property type="entry name" value="TSP-1 type 1 repeat"/>
    <property type="match status" value="3"/>
</dbReference>
<dbReference type="Proteomes" id="UP001195483">
    <property type="component" value="Unassembled WGS sequence"/>
</dbReference>